<dbReference type="PANTHER" id="PTHR13353:SF5">
    <property type="entry name" value="TRANSMEMBRANE PROTEIN 19"/>
    <property type="match status" value="1"/>
</dbReference>
<comment type="subcellular location">
    <subcellularLocation>
        <location evidence="1">Membrane</location>
        <topology evidence="1">Multi-pass membrane protein</topology>
    </subcellularLocation>
</comment>
<sequence>MWDIFFCISIGIITYIRKDLDLAGSVLMVVLGLLILFAAGFNWLLILFIFLILGIISTKYQKEYKKKLGIYEKKRSMKNVLSNGIVPVAMAILGRYDRFVGGFIGSIAAATADTMASEIGIIQKPRLITNLKKVPPGTDGGVSILGTVIGIVGAAIIGISAYFLNVCPNILLSLKVAIISGIIGSFTDSFLGATFERKNF</sequence>
<dbReference type="EMBL" id="CP002278">
    <property type="protein sequence ID" value="ADP76935.1"/>
    <property type="molecule type" value="Genomic_DNA"/>
</dbReference>
<dbReference type="AlphaFoldDB" id="E3GXA3"/>
<dbReference type="NCBIfam" id="TIGR00297">
    <property type="entry name" value="TIGR00297 family protein"/>
    <property type="match status" value="1"/>
</dbReference>
<dbReference type="GO" id="GO:0016020">
    <property type="term" value="C:membrane"/>
    <property type="evidence" value="ECO:0007669"/>
    <property type="project" value="UniProtKB-SubCell"/>
</dbReference>
<evidence type="ECO:0000256" key="6">
    <source>
        <dbReference type="SAM" id="Phobius"/>
    </source>
</evidence>
<feature type="transmembrane region" description="Helical" evidence="6">
    <location>
        <begin position="142"/>
        <end position="164"/>
    </location>
</feature>
<feature type="transmembrane region" description="Helical" evidence="6">
    <location>
        <begin position="102"/>
        <end position="121"/>
    </location>
</feature>
<dbReference type="HOGENOM" id="CLU_036918_2_2_2"/>
<comment type="similarity">
    <text evidence="2">Belongs to the TMEM19 family.</text>
</comment>
<dbReference type="PANTHER" id="PTHR13353">
    <property type="entry name" value="TRANSMEMBRANE PROTEIN 19"/>
    <property type="match status" value="1"/>
</dbReference>
<dbReference type="KEGG" id="mfv:Mfer_0132"/>
<keyword evidence="5 6" id="KW-0472">Membrane</keyword>
<evidence type="ECO:0000256" key="4">
    <source>
        <dbReference type="ARBA" id="ARBA00022989"/>
    </source>
</evidence>
<dbReference type="InterPro" id="IPR002794">
    <property type="entry name" value="DUF92_TMEM19"/>
</dbReference>
<evidence type="ECO:0000256" key="1">
    <source>
        <dbReference type="ARBA" id="ARBA00004141"/>
    </source>
</evidence>
<evidence type="ECO:0008006" key="9">
    <source>
        <dbReference type="Google" id="ProtNLM"/>
    </source>
</evidence>
<evidence type="ECO:0000256" key="3">
    <source>
        <dbReference type="ARBA" id="ARBA00022692"/>
    </source>
</evidence>
<keyword evidence="3 6" id="KW-0812">Transmembrane</keyword>
<evidence type="ECO:0000256" key="2">
    <source>
        <dbReference type="ARBA" id="ARBA00009012"/>
    </source>
</evidence>
<dbReference type="Pfam" id="PF01940">
    <property type="entry name" value="DUF92"/>
    <property type="match status" value="1"/>
</dbReference>
<proteinExistence type="inferred from homology"/>
<accession>E3GXA3</accession>
<dbReference type="Proteomes" id="UP000002315">
    <property type="component" value="Chromosome"/>
</dbReference>
<evidence type="ECO:0000313" key="7">
    <source>
        <dbReference type="EMBL" id="ADP76935.1"/>
    </source>
</evidence>
<keyword evidence="4 6" id="KW-1133">Transmembrane helix</keyword>
<name>E3GXA3_METFV</name>
<evidence type="ECO:0000313" key="8">
    <source>
        <dbReference type="Proteomes" id="UP000002315"/>
    </source>
</evidence>
<organism evidence="7 8">
    <name type="scientific">Methanothermus fervidus (strain ATCC 43054 / DSM 2088 / JCM 10308 / V24 S)</name>
    <dbReference type="NCBI Taxonomy" id="523846"/>
    <lineage>
        <taxon>Archaea</taxon>
        <taxon>Methanobacteriati</taxon>
        <taxon>Methanobacteriota</taxon>
        <taxon>Methanomada group</taxon>
        <taxon>Methanobacteria</taxon>
        <taxon>Methanobacteriales</taxon>
        <taxon>Methanothermaceae</taxon>
        <taxon>Methanothermus</taxon>
    </lineage>
</organism>
<feature type="transmembrane region" description="Helical" evidence="6">
    <location>
        <begin position="170"/>
        <end position="191"/>
    </location>
</feature>
<reference evidence="7 8" key="1">
    <citation type="journal article" date="2010" name="Stand. Genomic Sci.">
        <title>Complete genome sequence of Methanothermus fervidus type strain (V24S).</title>
        <authorList>
            <person name="Anderson I."/>
            <person name="Djao O.D."/>
            <person name="Misra M."/>
            <person name="Chertkov O."/>
            <person name="Nolan M."/>
            <person name="Lucas S."/>
            <person name="Lapidus A."/>
            <person name="Del Rio T.G."/>
            <person name="Tice H."/>
            <person name="Cheng J.F."/>
            <person name="Tapia R."/>
            <person name="Han C."/>
            <person name="Goodwin L."/>
            <person name="Pitluck S."/>
            <person name="Liolios K."/>
            <person name="Ivanova N."/>
            <person name="Mavromatis K."/>
            <person name="Mikhailova N."/>
            <person name="Pati A."/>
            <person name="Brambilla E."/>
            <person name="Chen A."/>
            <person name="Palaniappan K."/>
            <person name="Land M."/>
            <person name="Hauser L."/>
            <person name="Chang Y.J."/>
            <person name="Jeffries C.D."/>
            <person name="Sikorski J."/>
            <person name="Spring S."/>
            <person name="Rohde M."/>
            <person name="Eichinger K."/>
            <person name="Huber H."/>
            <person name="Wirth R."/>
            <person name="Goker M."/>
            <person name="Detter J.C."/>
            <person name="Woyke T."/>
            <person name="Bristow J."/>
            <person name="Eisen J.A."/>
            <person name="Markowitz V."/>
            <person name="Hugenholtz P."/>
            <person name="Klenk H.P."/>
            <person name="Kyrpides N.C."/>
        </authorList>
    </citation>
    <scope>NUCLEOTIDE SEQUENCE [LARGE SCALE GENOMIC DNA]</scope>
    <source>
        <strain evidence="8">ATCC 43054 / DSM 2088 / JCM 10308 / V24 S</strain>
    </source>
</reference>
<feature type="transmembrane region" description="Helical" evidence="6">
    <location>
        <begin position="26"/>
        <end position="56"/>
    </location>
</feature>
<dbReference type="STRING" id="523846.Mfer_0132"/>
<evidence type="ECO:0000256" key="5">
    <source>
        <dbReference type="ARBA" id="ARBA00023136"/>
    </source>
</evidence>
<gene>
    <name evidence="7" type="ordered locus">Mfer_0132</name>
</gene>
<protein>
    <recommendedName>
        <fullName evidence="9">DUF92 domain-containing protein</fullName>
    </recommendedName>
</protein>
<keyword evidence="8" id="KW-1185">Reference proteome</keyword>